<dbReference type="PANTHER" id="PTHR46344:SF27">
    <property type="entry name" value="KELCH REPEAT SUPERFAMILY PROTEIN"/>
    <property type="match status" value="1"/>
</dbReference>
<sequence>MRNRLSLSAVTLVLAACMGGGGAAEKGSVEVRIEQGPGLGSPRATHQLLAASEGRLLAIGGCVQLGCEAGPASATVDIIAAPNMRVIATGHLLTARIQPSATALPGDRVLILGGWVNGRVSAETEIFDLATLRSIAGPAMAAPRNAPTVVTLADGRILIAGGYDGDDVRADAEIFDPKTGKMTPTGPLITARSGATGTLLADGRVLVAGGGRPDREPRRALASAELFDPATGRFTYADAMAQERYKHGAVRLANGDVLIVGGSDIRDYGGKLRSVERFDVVAGRFVTAGNLVDPRFKIADGLLLLPGNRVLVAAGDTSPEIFDVARGAGTRLDYDLGGQWNYMTLVRADPHTALLAGGYREGRIEPTDQSWIIHLPKG</sequence>
<dbReference type="RefSeq" id="WP_143776584.1">
    <property type="nucleotide sequence ID" value="NZ_VKKU01000002.1"/>
</dbReference>
<keyword evidence="3" id="KW-0732">Signal</keyword>
<dbReference type="PROSITE" id="PS51257">
    <property type="entry name" value="PROKAR_LIPOPROTEIN"/>
    <property type="match status" value="1"/>
</dbReference>
<keyword evidence="1" id="KW-0880">Kelch repeat</keyword>
<dbReference type="SMART" id="SM00612">
    <property type="entry name" value="Kelch"/>
    <property type="match status" value="4"/>
</dbReference>
<evidence type="ECO:0000313" key="5">
    <source>
        <dbReference type="Proteomes" id="UP000320160"/>
    </source>
</evidence>
<dbReference type="SUPFAM" id="SSF117281">
    <property type="entry name" value="Kelch motif"/>
    <property type="match status" value="1"/>
</dbReference>
<keyword evidence="5" id="KW-1185">Reference proteome</keyword>
<proteinExistence type="predicted"/>
<keyword evidence="2" id="KW-0677">Repeat</keyword>
<feature type="signal peptide" evidence="3">
    <location>
        <begin position="1"/>
        <end position="23"/>
    </location>
</feature>
<accession>A0A553W9K5</accession>
<dbReference type="InterPro" id="IPR037293">
    <property type="entry name" value="Gal_Oxidase_central_sf"/>
</dbReference>
<feature type="chain" id="PRO_5022084815" description="Galactose oxidase" evidence="3">
    <location>
        <begin position="24"/>
        <end position="378"/>
    </location>
</feature>
<evidence type="ECO:0008006" key="6">
    <source>
        <dbReference type="Google" id="ProtNLM"/>
    </source>
</evidence>
<protein>
    <recommendedName>
        <fullName evidence="6">Galactose oxidase</fullName>
    </recommendedName>
</protein>
<dbReference type="OrthoDB" id="535891at2"/>
<evidence type="ECO:0000313" key="4">
    <source>
        <dbReference type="EMBL" id="TSB01374.1"/>
    </source>
</evidence>
<dbReference type="InterPro" id="IPR015915">
    <property type="entry name" value="Kelch-typ_b-propeller"/>
</dbReference>
<evidence type="ECO:0000256" key="1">
    <source>
        <dbReference type="ARBA" id="ARBA00022441"/>
    </source>
</evidence>
<reference evidence="4 5" key="1">
    <citation type="submission" date="2019-07" db="EMBL/GenBank/DDBJ databases">
        <authorList>
            <person name="Park M."/>
        </authorList>
    </citation>
    <scope>NUCLEOTIDE SEQUENCE [LARGE SCALE GENOMIC DNA]</scope>
    <source>
        <strain evidence="4 5">KCTC32445</strain>
    </source>
</reference>
<dbReference type="Gene3D" id="2.130.10.80">
    <property type="entry name" value="Galactose oxidase/kelch, beta-propeller"/>
    <property type="match status" value="3"/>
</dbReference>
<evidence type="ECO:0000256" key="3">
    <source>
        <dbReference type="SAM" id="SignalP"/>
    </source>
</evidence>
<dbReference type="Pfam" id="PF01344">
    <property type="entry name" value="Kelch_1"/>
    <property type="match status" value="1"/>
</dbReference>
<name>A0A553W9K5_9SPHN</name>
<dbReference type="InterPro" id="IPR006652">
    <property type="entry name" value="Kelch_1"/>
</dbReference>
<dbReference type="EMBL" id="VKKU01000002">
    <property type="protein sequence ID" value="TSB01374.1"/>
    <property type="molecule type" value="Genomic_DNA"/>
</dbReference>
<gene>
    <name evidence="4" type="ORF">FOM92_09195</name>
</gene>
<dbReference type="AlphaFoldDB" id="A0A553W9K5"/>
<dbReference type="PANTHER" id="PTHR46344">
    <property type="entry name" value="OS02G0202900 PROTEIN"/>
    <property type="match status" value="1"/>
</dbReference>
<comment type="caution">
    <text evidence="4">The sequence shown here is derived from an EMBL/GenBank/DDBJ whole genome shotgun (WGS) entry which is preliminary data.</text>
</comment>
<evidence type="ECO:0000256" key="2">
    <source>
        <dbReference type="ARBA" id="ARBA00022737"/>
    </source>
</evidence>
<organism evidence="4 5">
    <name type="scientific">Sphingorhabdus contaminans</name>
    <dbReference type="NCBI Taxonomy" id="1343899"/>
    <lineage>
        <taxon>Bacteria</taxon>
        <taxon>Pseudomonadati</taxon>
        <taxon>Pseudomonadota</taxon>
        <taxon>Alphaproteobacteria</taxon>
        <taxon>Sphingomonadales</taxon>
        <taxon>Sphingomonadaceae</taxon>
        <taxon>Sphingorhabdus</taxon>
    </lineage>
</organism>
<dbReference type="Proteomes" id="UP000320160">
    <property type="component" value="Unassembled WGS sequence"/>
</dbReference>